<dbReference type="AlphaFoldDB" id="A0A7H9DWI4"/>
<dbReference type="Proteomes" id="UP001173578">
    <property type="component" value="Unassembled WGS sequence"/>
</dbReference>
<protein>
    <submittedName>
        <fullName evidence="2">Uncharacterized protein</fullName>
    </submittedName>
</protein>
<sequence length="171" mass="20751">MKYLSIIFLFISINNFAQEYIFKNTCYLGDDIHTQSIDTIKSKEKLNLLFYNKHYDSYTPSLFPNHLVSKKKEIRPLVNKTKDGYIVEYYDQNNRLIKYSFNNQASNFDVEIIYYNNNYPEFIIEHFLDLHHSENYIASITYDLKYNQRQELIFIKMIDNNKYRCELEKIN</sequence>
<proteinExistence type="predicted"/>
<evidence type="ECO:0000313" key="2">
    <source>
        <dbReference type="EMBL" id="QLL59081.1"/>
    </source>
</evidence>
<evidence type="ECO:0000313" key="3">
    <source>
        <dbReference type="Proteomes" id="UP000510643"/>
    </source>
</evidence>
<dbReference type="GeneID" id="78402537"/>
<dbReference type="Proteomes" id="UP000510643">
    <property type="component" value="Chromosome"/>
</dbReference>
<dbReference type="EMBL" id="CP040908">
    <property type="protein sequence ID" value="QLL59081.1"/>
    <property type="molecule type" value="Genomic_DNA"/>
</dbReference>
<reference evidence="1" key="2">
    <citation type="submission" date="2020-06" db="EMBL/GenBank/DDBJ databases">
        <authorList>
            <person name="Dong N."/>
        </authorList>
    </citation>
    <scope>NUCLEOTIDE SEQUENCE</scope>
    <source>
        <strain evidence="1">210</strain>
    </source>
</reference>
<dbReference type="KEGG" id="efal:FH779_13730"/>
<keyword evidence="3" id="KW-1185">Reference proteome</keyword>
<name>A0A7H9DWI4_9FLAO</name>
<organism evidence="2 3">
    <name type="scientific">Empedobacter falsenii</name>
    <dbReference type="NCBI Taxonomy" id="343874"/>
    <lineage>
        <taxon>Bacteria</taxon>
        <taxon>Pseudomonadati</taxon>
        <taxon>Bacteroidota</taxon>
        <taxon>Flavobacteriia</taxon>
        <taxon>Flavobacteriales</taxon>
        <taxon>Weeksellaceae</taxon>
        <taxon>Empedobacter</taxon>
    </lineage>
</organism>
<dbReference type="RefSeq" id="WP_180905108.1">
    <property type="nucleotide sequence ID" value="NZ_CP040908.1"/>
</dbReference>
<reference evidence="2 3" key="1">
    <citation type="submission" date="2019-06" db="EMBL/GenBank/DDBJ databases">
        <title>Emergence of pandrug resistant Empedobacter falsenii in China.</title>
        <authorList>
            <person name="Dong N."/>
            <person name="Chen S."/>
            <person name="Zhang R."/>
        </authorList>
    </citation>
    <scope>NUCLEOTIDE SEQUENCE [LARGE SCALE GENOMIC DNA]</scope>
    <source>
        <strain evidence="2 3">1681-1</strain>
    </source>
</reference>
<reference evidence="1" key="3">
    <citation type="journal article" date="2022" name="Sci. Total Environ.">
        <title>Prevalence, transmission, and molecular epidemiology of tet(X)-positive bacteria among humans, animals, and environmental niches in China: An epidemiological, and genomic-based study.</title>
        <authorList>
            <person name="Dong N."/>
            <person name="Zeng Y."/>
            <person name="Cai C."/>
            <person name="Sun C."/>
            <person name="Lu J."/>
            <person name="Liu C."/>
            <person name="Zhou H."/>
            <person name="Sun Q."/>
            <person name="Shu L."/>
            <person name="Wang H."/>
            <person name="Wang Y."/>
            <person name="Wang S."/>
            <person name="Wu C."/>
            <person name="Chan E.W."/>
            <person name="Chen G."/>
            <person name="Shen Z."/>
            <person name="Chen S."/>
            <person name="Zhang R."/>
        </authorList>
    </citation>
    <scope>NUCLEOTIDE SEQUENCE</scope>
    <source>
        <strain evidence="1">210</strain>
    </source>
</reference>
<gene>
    <name evidence="2" type="ORF">FH779_13730</name>
    <name evidence="1" type="ORF">HX095_02695</name>
</gene>
<dbReference type="EMBL" id="JACALR010000001">
    <property type="protein sequence ID" value="MDM1550109.1"/>
    <property type="molecule type" value="Genomic_DNA"/>
</dbReference>
<evidence type="ECO:0000313" key="1">
    <source>
        <dbReference type="EMBL" id="MDM1550109.1"/>
    </source>
</evidence>
<accession>A0A7H9DWI4</accession>